<evidence type="ECO:0000256" key="1">
    <source>
        <dbReference type="SAM" id="SignalP"/>
    </source>
</evidence>
<proteinExistence type="predicted"/>
<organism evidence="2 3">
    <name type="scientific">Spirosoma pollinicola</name>
    <dbReference type="NCBI Taxonomy" id="2057025"/>
    <lineage>
        <taxon>Bacteria</taxon>
        <taxon>Pseudomonadati</taxon>
        <taxon>Bacteroidota</taxon>
        <taxon>Cytophagia</taxon>
        <taxon>Cytophagales</taxon>
        <taxon>Cytophagaceae</taxon>
        <taxon>Spirosoma</taxon>
    </lineage>
</organism>
<sequence>MKKLLLLVTFLGLIFPALAQDFKAGAAVRLITPNPLLPVSGGIGTPKKAVEKKGELYVRACVFEKGATRIAIVSVDNLGWPSVLGNKSRALIKGIPPENILIGCTHTHSGPDAYGFPNEKGESFADLAYLNKCVQAIADAVNEALATVSPATLKIAVGDAKGQIAYNYYAPELYDPRCGVIQATATSGENAGKPIVTLVNYAIHPEVIGSDRGILSPDLCGPLCSRLESKVGGVALFMNSAQGGMVTADNRRENTKEANTWEECVRIGELLADEALRILSPANPQPNPTLFCAVRRVSFPIESDIMKYIVKNSPLNYDVAAGDKVVAQVNLLNIGTAQILTIPGEALPNIGYYIKRHMQANVPLLFGLTNDAFGYMLTKVDFNSFKRYEYISRTSLGENTAEIYMPEALKLIAESPQADSYKK</sequence>
<protein>
    <recommendedName>
        <fullName evidence="4">Neutral/alkaline non-lysosomal ceramidase N-terminal domain-containing protein</fullName>
    </recommendedName>
</protein>
<gene>
    <name evidence="2" type="ORF">CWM47_26000</name>
</gene>
<dbReference type="KEGG" id="spir:CWM47_26000"/>
<feature type="chain" id="PRO_5014700951" description="Neutral/alkaline non-lysosomal ceramidase N-terminal domain-containing protein" evidence="1">
    <location>
        <begin position="20"/>
        <end position="423"/>
    </location>
</feature>
<dbReference type="OrthoDB" id="622550at2"/>
<accession>A0A2K8Z530</accession>
<keyword evidence="3" id="KW-1185">Reference proteome</keyword>
<dbReference type="AlphaFoldDB" id="A0A2K8Z530"/>
<reference evidence="2 3" key="1">
    <citation type="submission" date="2017-11" db="EMBL/GenBank/DDBJ databases">
        <title>Taxonomic description and genome sequences of Spirosoma HA7 sp. nov., isolated from pollen microhabitat of Corylus avellana.</title>
        <authorList>
            <person name="Ambika Manirajan B."/>
            <person name="Suarez C."/>
            <person name="Ratering S."/>
            <person name="Geissler-Plaum R."/>
            <person name="Cardinale M."/>
            <person name="Sylvia S."/>
        </authorList>
    </citation>
    <scope>NUCLEOTIDE SEQUENCE [LARGE SCALE GENOMIC DNA]</scope>
    <source>
        <strain evidence="2 3">HA7</strain>
    </source>
</reference>
<keyword evidence="1" id="KW-0732">Signal</keyword>
<dbReference type="Proteomes" id="UP000232883">
    <property type="component" value="Chromosome"/>
</dbReference>
<evidence type="ECO:0008006" key="4">
    <source>
        <dbReference type="Google" id="ProtNLM"/>
    </source>
</evidence>
<feature type="signal peptide" evidence="1">
    <location>
        <begin position="1"/>
        <end position="19"/>
    </location>
</feature>
<dbReference type="RefSeq" id="WP_100991354.1">
    <property type="nucleotide sequence ID" value="NZ_CP025096.1"/>
</dbReference>
<dbReference type="EMBL" id="CP025096">
    <property type="protein sequence ID" value="AUD04997.1"/>
    <property type="molecule type" value="Genomic_DNA"/>
</dbReference>
<name>A0A2K8Z530_9BACT</name>
<evidence type="ECO:0000313" key="3">
    <source>
        <dbReference type="Proteomes" id="UP000232883"/>
    </source>
</evidence>
<evidence type="ECO:0000313" key="2">
    <source>
        <dbReference type="EMBL" id="AUD04997.1"/>
    </source>
</evidence>